<dbReference type="PROSITE" id="PS51186">
    <property type="entry name" value="GNAT"/>
    <property type="match status" value="1"/>
</dbReference>
<dbReference type="InterPro" id="IPR050832">
    <property type="entry name" value="Bact_Acetyltransf"/>
</dbReference>
<keyword evidence="1 4" id="KW-0808">Transferase</keyword>
<name>A0ABW0ET42_9PSEU</name>
<dbReference type="PANTHER" id="PTHR43877:SF1">
    <property type="entry name" value="ACETYLTRANSFERASE"/>
    <property type="match status" value="1"/>
</dbReference>
<keyword evidence="2 4" id="KW-0012">Acyltransferase</keyword>
<dbReference type="Gene3D" id="3.40.630.30">
    <property type="match status" value="1"/>
</dbReference>
<dbReference type="InterPro" id="IPR016181">
    <property type="entry name" value="Acyl_CoA_acyltransferase"/>
</dbReference>
<dbReference type="InterPro" id="IPR000182">
    <property type="entry name" value="GNAT_dom"/>
</dbReference>
<comment type="caution">
    <text evidence="4">The sequence shown here is derived from an EMBL/GenBank/DDBJ whole genome shotgun (WGS) entry which is preliminary data.</text>
</comment>
<evidence type="ECO:0000313" key="4">
    <source>
        <dbReference type="EMBL" id="MFC5289289.1"/>
    </source>
</evidence>
<evidence type="ECO:0000259" key="3">
    <source>
        <dbReference type="PROSITE" id="PS51186"/>
    </source>
</evidence>
<feature type="domain" description="N-acetyltransferase" evidence="3">
    <location>
        <begin position="4"/>
        <end position="178"/>
    </location>
</feature>
<dbReference type="RefSeq" id="WP_378249134.1">
    <property type="nucleotide sequence ID" value="NZ_JBHSKF010000010.1"/>
</dbReference>
<dbReference type="EMBL" id="JBHSKF010000010">
    <property type="protein sequence ID" value="MFC5289289.1"/>
    <property type="molecule type" value="Genomic_DNA"/>
</dbReference>
<protein>
    <submittedName>
        <fullName evidence="4">GNAT family N-acetyltransferase</fullName>
        <ecNumber evidence="4">2.3.-.-</ecNumber>
    </submittedName>
</protein>
<dbReference type="EC" id="2.3.-.-" evidence="4"/>
<keyword evidence="5" id="KW-1185">Reference proteome</keyword>
<organism evidence="4 5">
    <name type="scientific">Actinokineospora guangxiensis</name>
    <dbReference type="NCBI Taxonomy" id="1490288"/>
    <lineage>
        <taxon>Bacteria</taxon>
        <taxon>Bacillati</taxon>
        <taxon>Actinomycetota</taxon>
        <taxon>Actinomycetes</taxon>
        <taxon>Pseudonocardiales</taxon>
        <taxon>Pseudonocardiaceae</taxon>
        <taxon>Actinokineospora</taxon>
    </lineage>
</organism>
<reference evidence="5" key="1">
    <citation type="journal article" date="2019" name="Int. J. Syst. Evol. Microbiol.">
        <title>The Global Catalogue of Microorganisms (GCM) 10K type strain sequencing project: providing services to taxonomists for standard genome sequencing and annotation.</title>
        <authorList>
            <consortium name="The Broad Institute Genomics Platform"/>
            <consortium name="The Broad Institute Genome Sequencing Center for Infectious Disease"/>
            <person name="Wu L."/>
            <person name="Ma J."/>
        </authorList>
    </citation>
    <scope>NUCLEOTIDE SEQUENCE [LARGE SCALE GENOMIC DNA]</scope>
    <source>
        <strain evidence="5">CCUG 59778</strain>
    </source>
</reference>
<evidence type="ECO:0000256" key="1">
    <source>
        <dbReference type="ARBA" id="ARBA00022679"/>
    </source>
</evidence>
<accession>A0ABW0ET42</accession>
<dbReference type="Proteomes" id="UP001596157">
    <property type="component" value="Unassembled WGS sequence"/>
</dbReference>
<dbReference type="GO" id="GO:0016746">
    <property type="term" value="F:acyltransferase activity"/>
    <property type="evidence" value="ECO:0007669"/>
    <property type="project" value="UniProtKB-KW"/>
</dbReference>
<evidence type="ECO:0000313" key="5">
    <source>
        <dbReference type="Proteomes" id="UP001596157"/>
    </source>
</evidence>
<sequence length="185" mass="19344">MAAAAVRTAEPADVAEIARIQVATWQTGYSDLLPPDVLAALDPAAAAEQWLQTIEQGPAGVLVAVEGDWLVGFCCAGPSPESESAAANGLPAPDTDTVGLLATLLVEPRWGRRGHGTRLLAAALDLLRDGGMTRAIAWTPEQNKAGKGFYRRAGWAPDGVLRTLDAGGVPLREIRFTGPVSLPLE</sequence>
<evidence type="ECO:0000256" key="2">
    <source>
        <dbReference type="ARBA" id="ARBA00023315"/>
    </source>
</evidence>
<dbReference type="Pfam" id="PF00583">
    <property type="entry name" value="Acetyltransf_1"/>
    <property type="match status" value="1"/>
</dbReference>
<proteinExistence type="predicted"/>
<dbReference type="PANTHER" id="PTHR43877">
    <property type="entry name" value="AMINOALKYLPHOSPHONATE N-ACETYLTRANSFERASE-RELATED-RELATED"/>
    <property type="match status" value="1"/>
</dbReference>
<gene>
    <name evidence="4" type="ORF">ACFPM7_19730</name>
</gene>
<dbReference type="SUPFAM" id="SSF55729">
    <property type="entry name" value="Acyl-CoA N-acyltransferases (Nat)"/>
    <property type="match status" value="1"/>
</dbReference>